<evidence type="ECO:0000256" key="4">
    <source>
        <dbReference type="ARBA" id="ARBA00023125"/>
    </source>
</evidence>
<evidence type="ECO:0000256" key="7">
    <source>
        <dbReference type="SAM" id="MobiDB-lite"/>
    </source>
</evidence>
<dbReference type="Proteomes" id="UP000242188">
    <property type="component" value="Unassembled WGS sequence"/>
</dbReference>
<organism evidence="9 10">
    <name type="scientific">Mizuhopecten yessoensis</name>
    <name type="common">Japanese scallop</name>
    <name type="synonym">Patinopecten yessoensis</name>
    <dbReference type="NCBI Taxonomy" id="6573"/>
    <lineage>
        <taxon>Eukaryota</taxon>
        <taxon>Metazoa</taxon>
        <taxon>Spiralia</taxon>
        <taxon>Lophotrochozoa</taxon>
        <taxon>Mollusca</taxon>
        <taxon>Bivalvia</taxon>
        <taxon>Autobranchia</taxon>
        <taxon>Pteriomorphia</taxon>
        <taxon>Pectinida</taxon>
        <taxon>Pectinoidea</taxon>
        <taxon>Pectinidae</taxon>
        <taxon>Mizuhopecten</taxon>
    </lineage>
</organism>
<feature type="compositionally biased region" description="Polar residues" evidence="7">
    <location>
        <begin position="100"/>
        <end position="110"/>
    </location>
</feature>
<dbReference type="PROSITE" id="PS50217">
    <property type="entry name" value="BZIP"/>
    <property type="match status" value="1"/>
</dbReference>
<evidence type="ECO:0000256" key="3">
    <source>
        <dbReference type="ARBA" id="ARBA00023015"/>
    </source>
</evidence>
<dbReference type="SMART" id="SM00338">
    <property type="entry name" value="BRLZ"/>
    <property type="match status" value="1"/>
</dbReference>
<dbReference type="SUPFAM" id="SSF57959">
    <property type="entry name" value="Leucine zipper domain"/>
    <property type="match status" value="1"/>
</dbReference>
<protein>
    <submittedName>
        <fullName evidence="9">CCAAT/enhancer-binding protein gamma</fullName>
    </submittedName>
</protein>
<proteinExistence type="inferred from homology"/>
<evidence type="ECO:0000256" key="1">
    <source>
        <dbReference type="ARBA" id="ARBA00004123"/>
    </source>
</evidence>
<dbReference type="EMBL" id="NEDP02005575">
    <property type="protein sequence ID" value="OWF38007.1"/>
    <property type="molecule type" value="Genomic_DNA"/>
</dbReference>
<dbReference type="PANTHER" id="PTHR23334">
    <property type="entry name" value="CCAAT/ENHANCER BINDING PROTEIN"/>
    <property type="match status" value="1"/>
</dbReference>
<dbReference type="InterPro" id="IPR004827">
    <property type="entry name" value="bZIP"/>
</dbReference>
<keyword evidence="4" id="KW-0238">DNA-binding</keyword>
<gene>
    <name evidence="9" type="ORF">KP79_PYT14327</name>
</gene>
<feature type="region of interest" description="Disordered" evidence="7">
    <location>
        <begin position="100"/>
        <end position="127"/>
    </location>
</feature>
<dbReference type="CDD" id="cd14713">
    <property type="entry name" value="bZIP_CEBPG"/>
    <property type="match status" value="1"/>
</dbReference>
<reference evidence="9 10" key="1">
    <citation type="journal article" date="2017" name="Nat. Ecol. Evol.">
        <title>Scallop genome provides insights into evolution of bilaterian karyotype and development.</title>
        <authorList>
            <person name="Wang S."/>
            <person name="Zhang J."/>
            <person name="Jiao W."/>
            <person name="Li J."/>
            <person name="Xun X."/>
            <person name="Sun Y."/>
            <person name="Guo X."/>
            <person name="Huan P."/>
            <person name="Dong B."/>
            <person name="Zhang L."/>
            <person name="Hu X."/>
            <person name="Sun X."/>
            <person name="Wang J."/>
            <person name="Zhao C."/>
            <person name="Wang Y."/>
            <person name="Wang D."/>
            <person name="Huang X."/>
            <person name="Wang R."/>
            <person name="Lv J."/>
            <person name="Li Y."/>
            <person name="Zhang Z."/>
            <person name="Liu B."/>
            <person name="Lu W."/>
            <person name="Hui Y."/>
            <person name="Liang J."/>
            <person name="Zhou Z."/>
            <person name="Hou R."/>
            <person name="Li X."/>
            <person name="Liu Y."/>
            <person name="Li H."/>
            <person name="Ning X."/>
            <person name="Lin Y."/>
            <person name="Zhao L."/>
            <person name="Xing Q."/>
            <person name="Dou J."/>
            <person name="Li Y."/>
            <person name="Mao J."/>
            <person name="Guo H."/>
            <person name="Dou H."/>
            <person name="Li T."/>
            <person name="Mu C."/>
            <person name="Jiang W."/>
            <person name="Fu Q."/>
            <person name="Fu X."/>
            <person name="Miao Y."/>
            <person name="Liu J."/>
            <person name="Yu Q."/>
            <person name="Li R."/>
            <person name="Liao H."/>
            <person name="Li X."/>
            <person name="Kong Y."/>
            <person name="Jiang Z."/>
            <person name="Chourrout D."/>
            <person name="Li R."/>
            <person name="Bao Z."/>
        </authorList>
    </citation>
    <scope>NUCLEOTIDE SEQUENCE [LARGE SCALE GENOMIC DNA]</scope>
    <source>
        <strain evidence="9 10">PY_sf001</strain>
    </source>
</reference>
<dbReference type="InterPro" id="IPR031106">
    <property type="entry name" value="C/EBP"/>
</dbReference>
<dbReference type="AlphaFoldDB" id="A0A210PNG2"/>
<dbReference type="InterPro" id="IPR046347">
    <property type="entry name" value="bZIP_sf"/>
</dbReference>
<dbReference type="OrthoDB" id="10039716at2759"/>
<dbReference type="GO" id="GO:0000981">
    <property type="term" value="F:DNA-binding transcription factor activity, RNA polymerase II-specific"/>
    <property type="evidence" value="ECO:0007669"/>
    <property type="project" value="TreeGrafter"/>
</dbReference>
<feature type="domain" description="BZIP" evidence="8">
    <location>
        <begin position="34"/>
        <end position="97"/>
    </location>
</feature>
<accession>A0A210PNG2</accession>
<sequence>MPPKRDMEYDSMSDSDEEMSDGNLCKKSRYQKGSTEYTKRRERNNIAVRKSREKSRAKAKETSEQVNRLRSENEMLEQKVQILSKELSVLKDLFLAHAGSVSQSCAGSNNTKEEASTDHEYSKMNSQ</sequence>
<evidence type="ECO:0000256" key="5">
    <source>
        <dbReference type="ARBA" id="ARBA00023163"/>
    </source>
</evidence>
<keyword evidence="10" id="KW-1185">Reference proteome</keyword>
<evidence type="ECO:0000313" key="9">
    <source>
        <dbReference type="EMBL" id="OWF38007.1"/>
    </source>
</evidence>
<feature type="compositionally biased region" description="Acidic residues" evidence="7">
    <location>
        <begin position="9"/>
        <end position="20"/>
    </location>
</feature>
<comment type="subcellular location">
    <subcellularLocation>
        <location evidence="1">Nucleus</location>
    </subcellularLocation>
</comment>
<dbReference type="GO" id="GO:0000978">
    <property type="term" value="F:RNA polymerase II cis-regulatory region sequence-specific DNA binding"/>
    <property type="evidence" value="ECO:0007669"/>
    <property type="project" value="TreeGrafter"/>
</dbReference>
<dbReference type="GO" id="GO:0006351">
    <property type="term" value="P:DNA-templated transcription"/>
    <property type="evidence" value="ECO:0007669"/>
    <property type="project" value="InterPro"/>
</dbReference>
<feature type="region of interest" description="Disordered" evidence="7">
    <location>
        <begin position="1"/>
        <end position="70"/>
    </location>
</feature>
<evidence type="ECO:0000256" key="6">
    <source>
        <dbReference type="ARBA" id="ARBA00023242"/>
    </source>
</evidence>
<keyword evidence="3" id="KW-0805">Transcription regulation</keyword>
<dbReference type="STRING" id="6573.A0A210PNG2"/>
<evidence type="ECO:0000259" key="8">
    <source>
        <dbReference type="PROSITE" id="PS50217"/>
    </source>
</evidence>
<comment type="caution">
    <text evidence="9">The sequence shown here is derived from an EMBL/GenBank/DDBJ whole genome shotgun (WGS) entry which is preliminary data.</text>
</comment>
<feature type="compositionally biased region" description="Basic and acidic residues" evidence="7">
    <location>
        <begin position="111"/>
        <end position="127"/>
    </location>
</feature>
<evidence type="ECO:0000256" key="2">
    <source>
        <dbReference type="ARBA" id="ARBA00006951"/>
    </source>
</evidence>
<dbReference type="GO" id="GO:0005634">
    <property type="term" value="C:nucleus"/>
    <property type="evidence" value="ECO:0007669"/>
    <property type="project" value="UniProtKB-SubCell"/>
</dbReference>
<name>A0A210PNG2_MIZYE</name>
<feature type="compositionally biased region" description="Basic and acidic residues" evidence="7">
    <location>
        <begin position="54"/>
        <end position="70"/>
    </location>
</feature>
<keyword evidence="6" id="KW-0539">Nucleus</keyword>
<dbReference type="Pfam" id="PF07716">
    <property type="entry name" value="bZIP_2"/>
    <property type="match status" value="1"/>
</dbReference>
<evidence type="ECO:0000313" key="10">
    <source>
        <dbReference type="Proteomes" id="UP000242188"/>
    </source>
</evidence>
<comment type="similarity">
    <text evidence="2">Belongs to the bZIP family. C/EBP subfamily.</text>
</comment>
<keyword evidence="5" id="KW-0804">Transcription</keyword>
<dbReference type="Gene3D" id="1.20.5.170">
    <property type="match status" value="1"/>
</dbReference>
<dbReference type="PANTHER" id="PTHR23334:SF69">
    <property type="entry name" value="CCAAT_ENHANCER-BINDING PROTEIN GAMMA"/>
    <property type="match status" value="1"/>
</dbReference>